<proteinExistence type="predicted"/>
<evidence type="ECO:0000313" key="3">
    <source>
        <dbReference type="Proteomes" id="UP000078343"/>
    </source>
</evidence>
<feature type="region of interest" description="Disordered" evidence="1">
    <location>
        <begin position="55"/>
        <end position="79"/>
    </location>
</feature>
<dbReference type="GeneID" id="30006528"/>
<evidence type="ECO:0000256" key="1">
    <source>
        <dbReference type="SAM" id="MobiDB-lite"/>
    </source>
</evidence>
<feature type="region of interest" description="Disordered" evidence="1">
    <location>
        <begin position="1"/>
        <end position="36"/>
    </location>
</feature>
<keyword evidence="3" id="KW-1185">Reference proteome</keyword>
<protein>
    <submittedName>
        <fullName evidence="2">Uncharacterized protein</fullName>
    </submittedName>
</protein>
<dbReference type="EMBL" id="LVYI01000002">
    <property type="protein sequence ID" value="OAP63131.1"/>
    <property type="molecule type" value="Genomic_DNA"/>
</dbReference>
<evidence type="ECO:0000313" key="2">
    <source>
        <dbReference type="EMBL" id="OAP63131.1"/>
    </source>
</evidence>
<comment type="caution">
    <text evidence="2">The sequence shown here is derived from an EMBL/GenBank/DDBJ whole genome shotgun (WGS) entry which is preliminary data.</text>
</comment>
<name>A0A178ZUL1_9EURO</name>
<dbReference type="Proteomes" id="UP000078343">
    <property type="component" value="Unassembled WGS sequence"/>
</dbReference>
<feature type="compositionally biased region" description="Acidic residues" evidence="1">
    <location>
        <begin position="1"/>
        <end position="35"/>
    </location>
</feature>
<dbReference type="RefSeq" id="XP_018696498.1">
    <property type="nucleotide sequence ID" value="XM_018833874.1"/>
</dbReference>
<dbReference type="AlphaFoldDB" id="A0A178ZUL1"/>
<organism evidence="2 3">
    <name type="scientific">Fonsecaea erecta</name>
    <dbReference type="NCBI Taxonomy" id="1367422"/>
    <lineage>
        <taxon>Eukaryota</taxon>
        <taxon>Fungi</taxon>
        <taxon>Dikarya</taxon>
        <taxon>Ascomycota</taxon>
        <taxon>Pezizomycotina</taxon>
        <taxon>Eurotiomycetes</taxon>
        <taxon>Chaetothyriomycetidae</taxon>
        <taxon>Chaetothyriales</taxon>
        <taxon>Herpotrichiellaceae</taxon>
        <taxon>Fonsecaea</taxon>
    </lineage>
</organism>
<reference evidence="2 3" key="1">
    <citation type="submission" date="2016-04" db="EMBL/GenBank/DDBJ databases">
        <title>Draft genome of Fonsecaea erecta CBS 125763.</title>
        <authorList>
            <person name="Weiss V.A."/>
            <person name="Vicente V.A."/>
            <person name="Raittz R.T."/>
            <person name="Moreno L.F."/>
            <person name="De Souza E.M."/>
            <person name="Pedrosa F.O."/>
            <person name="Steffens M.B."/>
            <person name="Faoro H."/>
            <person name="Tadra-Sfeir M.Z."/>
            <person name="Najafzadeh M.J."/>
            <person name="Felipe M.S."/>
            <person name="Teixeira M."/>
            <person name="Sun J."/>
            <person name="Xi L."/>
            <person name="Gomes R."/>
            <person name="De Azevedo C.M."/>
            <person name="Salgado C.G."/>
            <person name="Da Silva M.B."/>
            <person name="Nascimento M.F."/>
            <person name="Queiroz-Telles F."/>
            <person name="Attili D.S."/>
            <person name="Gorbushina A."/>
        </authorList>
    </citation>
    <scope>NUCLEOTIDE SEQUENCE [LARGE SCALE GENOMIC DNA]</scope>
    <source>
        <strain evidence="2 3">CBS 125763</strain>
    </source>
</reference>
<sequence length="121" mass="12558">MVICDVGDEAEEEKTVETELDVDGGEDGGEDEEDSEATRLVVVVGGMVVWEDVGGPEEVVEDGGGGGIDEEMGEDSGAEEVWLEEDESAGRTVLVVLTGLAFVDAELELDTAAAVVVADRG</sequence>
<feature type="compositionally biased region" description="Acidic residues" evidence="1">
    <location>
        <begin position="68"/>
        <end position="79"/>
    </location>
</feature>
<accession>A0A178ZUL1</accession>
<gene>
    <name evidence="2" type="ORF">AYL99_02358</name>
</gene>